<dbReference type="Proteomes" id="UP000887013">
    <property type="component" value="Unassembled WGS sequence"/>
</dbReference>
<evidence type="ECO:0000259" key="1">
    <source>
        <dbReference type="PROSITE" id="PS51144"/>
    </source>
</evidence>
<sequence>MVHVDAVKECRAIDNQDWSYYGLRNGADNWGKLFPKCKGKRQSPININTAKVETDTSLKKNFRYYNYAIPISKATIYNDGNSGK</sequence>
<dbReference type="AlphaFoldDB" id="A0A8X6TXK5"/>
<proteinExistence type="predicted"/>
<organism evidence="2 3">
    <name type="scientific">Nephila pilipes</name>
    <name type="common">Giant wood spider</name>
    <name type="synonym">Nephila maculata</name>
    <dbReference type="NCBI Taxonomy" id="299642"/>
    <lineage>
        <taxon>Eukaryota</taxon>
        <taxon>Metazoa</taxon>
        <taxon>Ecdysozoa</taxon>
        <taxon>Arthropoda</taxon>
        <taxon>Chelicerata</taxon>
        <taxon>Arachnida</taxon>
        <taxon>Araneae</taxon>
        <taxon>Araneomorphae</taxon>
        <taxon>Entelegynae</taxon>
        <taxon>Araneoidea</taxon>
        <taxon>Nephilidae</taxon>
        <taxon>Nephila</taxon>
    </lineage>
</organism>
<keyword evidence="3" id="KW-1185">Reference proteome</keyword>
<reference evidence="2" key="1">
    <citation type="submission" date="2020-08" db="EMBL/GenBank/DDBJ databases">
        <title>Multicomponent nature underlies the extraordinary mechanical properties of spider dragline silk.</title>
        <authorList>
            <person name="Kono N."/>
            <person name="Nakamura H."/>
            <person name="Mori M."/>
            <person name="Yoshida Y."/>
            <person name="Ohtoshi R."/>
            <person name="Malay A.D."/>
            <person name="Moran D.A.P."/>
            <person name="Tomita M."/>
            <person name="Numata K."/>
            <person name="Arakawa K."/>
        </authorList>
    </citation>
    <scope>NUCLEOTIDE SEQUENCE</scope>
</reference>
<feature type="domain" description="Alpha-carbonic anhydrase" evidence="1">
    <location>
        <begin position="16"/>
        <end position="84"/>
    </location>
</feature>
<dbReference type="EMBL" id="BMAW01066904">
    <property type="protein sequence ID" value="GFT57123.1"/>
    <property type="molecule type" value="Genomic_DNA"/>
</dbReference>
<accession>A0A8X6TXK5</accession>
<evidence type="ECO:0000313" key="3">
    <source>
        <dbReference type="Proteomes" id="UP000887013"/>
    </source>
</evidence>
<dbReference type="SUPFAM" id="SSF51069">
    <property type="entry name" value="Carbonic anhydrase"/>
    <property type="match status" value="1"/>
</dbReference>
<dbReference type="InterPro" id="IPR036398">
    <property type="entry name" value="CA_dom_sf"/>
</dbReference>
<name>A0A8X6TXK5_NEPPI</name>
<dbReference type="OrthoDB" id="429145at2759"/>
<comment type="caution">
    <text evidence="2">The sequence shown here is derived from an EMBL/GenBank/DDBJ whole genome shotgun (WGS) entry which is preliminary data.</text>
</comment>
<dbReference type="InterPro" id="IPR001148">
    <property type="entry name" value="CA_dom"/>
</dbReference>
<protein>
    <recommendedName>
        <fullName evidence="1">Alpha-carbonic anhydrase domain-containing protein</fullName>
    </recommendedName>
</protein>
<gene>
    <name evidence="2" type="ORF">NPIL_129911</name>
</gene>
<dbReference type="Gene3D" id="3.10.200.10">
    <property type="entry name" value="Alpha carbonic anhydrase"/>
    <property type="match status" value="1"/>
</dbReference>
<evidence type="ECO:0000313" key="2">
    <source>
        <dbReference type="EMBL" id="GFT57123.1"/>
    </source>
</evidence>
<dbReference type="PROSITE" id="PS51144">
    <property type="entry name" value="ALPHA_CA_2"/>
    <property type="match status" value="1"/>
</dbReference>
<dbReference type="Pfam" id="PF00194">
    <property type="entry name" value="Carb_anhydrase"/>
    <property type="match status" value="1"/>
</dbReference>